<feature type="region of interest" description="Disordered" evidence="1">
    <location>
        <begin position="1"/>
        <end position="21"/>
    </location>
</feature>
<name>A0A1V8RJ84_9HYPH</name>
<evidence type="ECO:0000313" key="2">
    <source>
        <dbReference type="EMBL" id="OQM73272.1"/>
    </source>
</evidence>
<dbReference type="Proteomes" id="UP000191905">
    <property type="component" value="Unassembled WGS sequence"/>
</dbReference>
<evidence type="ECO:0000256" key="1">
    <source>
        <dbReference type="SAM" id="MobiDB-lite"/>
    </source>
</evidence>
<dbReference type="OrthoDB" id="7363631at2"/>
<organism evidence="2 3">
    <name type="scientific">Manganibacter manganicus</name>
    <dbReference type="NCBI Taxonomy" id="1873176"/>
    <lineage>
        <taxon>Bacteria</taxon>
        <taxon>Pseudomonadati</taxon>
        <taxon>Pseudomonadota</taxon>
        <taxon>Alphaproteobacteria</taxon>
        <taxon>Hyphomicrobiales</taxon>
        <taxon>Phyllobacteriaceae</taxon>
        <taxon>Manganibacter</taxon>
    </lineage>
</organism>
<dbReference type="RefSeq" id="WP_080921886.1">
    <property type="nucleotide sequence ID" value="NZ_MDET01000060.1"/>
</dbReference>
<comment type="caution">
    <text evidence="2">The sequence shown here is derived from an EMBL/GenBank/DDBJ whole genome shotgun (WGS) entry which is preliminary data.</text>
</comment>
<protein>
    <submittedName>
        <fullName evidence="2">Uncharacterized protein</fullName>
    </submittedName>
</protein>
<keyword evidence="3" id="KW-1185">Reference proteome</keyword>
<evidence type="ECO:0000313" key="3">
    <source>
        <dbReference type="Proteomes" id="UP000191905"/>
    </source>
</evidence>
<accession>A0A1V8RJ84</accession>
<feature type="compositionally biased region" description="Basic and acidic residues" evidence="1">
    <location>
        <begin position="9"/>
        <end position="21"/>
    </location>
</feature>
<reference evidence="2 3" key="1">
    <citation type="journal article" date="2016" name="Int. J. Syst. Evol. Microbiol.">
        <title>Pseudaminobacter manganicus sp. nov., isolated from sludge of a manganese mine.</title>
        <authorList>
            <person name="Li J."/>
            <person name="Huang J."/>
            <person name="Liao S."/>
            <person name="Wang G."/>
        </authorList>
    </citation>
    <scope>NUCLEOTIDE SEQUENCE [LARGE SCALE GENOMIC DNA]</scope>
    <source>
        <strain evidence="2 3">JH-7</strain>
    </source>
</reference>
<dbReference type="STRING" id="1873176.BFN67_09815"/>
<dbReference type="EMBL" id="MDET01000060">
    <property type="protein sequence ID" value="OQM73272.1"/>
    <property type="molecule type" value="Genomic_DNA"/>
</dbReference>
<proteinExistence type="predicted"/>
<dbReference type="AlphaFoldDB" id="A0A1V8RJ84"/>
<sequence>MMTVDEIFAEDRRNPPAERSLPWEENRDGLVVVVVPKPHWASDMVAFRLTDRAWCYYADWCANGPGARFFGHPDTRGDDVMMRSRAMIARELAEGLWVP</sequence>
<gene>
    <name evidence="2" type="ORF">BFN67_09815</name>
</gene>